<keyword evidence="2 3" id="KW-0040">ANK repeat</keyword>
<evidence type="ECO:0000256" key="4">
    <source>
        <dbReference type="SAM" id="MobiDB-lite"/>
    </source>
</evidence>
<keyword evidence="1" id="KW-0677">Repeat</keyword>
<dbReference type="Pfam" id="PF00023">
    <property type="entry name" value="Ank"/>
    <property type="match status" value="1"/>
</dbReference>
<feature type="region of interest" description="Disordered" evidence="4">
    <location>
        <begin position="251"/>
        <end position="271"/>
    </location>
</feature>
<dbReference type="SUPFAM" id="SSF48403">
    <property type="entry name" value="Ankyrin repeat"/>
    <property type="match status" value="1"/>
</dbReference>
<comment type="caution">
    <text evidence="5">The sequence shown here is derived from an EMBL/GenBank/DDBJ whole genome shotgun (WGS) entry which is preliminary data.</text>
</comment>
<feature type="repeat" description="ANK" evidence="3">
    <location>
        <begin position="121"/>
        <end position="153"/>
    </location>
</feature>
<dbReference type="PROSITE" id="PS50088">
    <property type="entry name" value="ANK_REPEAT"/>
    <property type="match status" value="3"/>
</dbReference>
<feature type="repeat" description="ANK" evidence="3">
    <location>
        <begin position="91"/>
        <end position="119"/>
    </location>
</feature>
<dbReference type="PROSITE" id="PS50297">
    <property type="entry name" value="ANK_REP_REGION"/>
    <property type="match status" value="3"/>
</dbReference>
<dbReference type="InterPro" id="IPR036770">
    <property type="entry name" value="Ankyrin_rpt-contain_sf"/>
</dbReference>
<dbReference type="Gene3D" id="1.25.40.20">
    <property type="entry name" value="Ankyrin repeat-containing domain"/>
    <property type="match status" value="1"/>
</dbReference>
<accession>A0AAW0BG89</accession>
<evidence type="ECO:0000256" key="1">
    <source>
        <dbReference type="ARBA" id="ARBA00022737"/>
    </source>
</evidence>
<dbReference type="Proteomes" id="UP001362999">
    <property type="component" value="Unassembled WGS sequence"/>
</dbReference>
<dbReference type="Pfam" id="PF12796">
    <property type="entry name" value="Ank_2"/>
    <property type="match status" value="1"/>
</dbReference>
<reference evidence="5 6" key="1">
    <citation type="journal article" date="2024" name="J Genomics">
        <title>Draft genome sequencing and assembly of Favolaschia claudopus CIRM-BRFM 2984 isolated from oak limbs.</title>
        <authorList>
            <person name="Navarro D."/>
            <person name="Drula E."/>
            <person name="Chaduli D."/>
            <person name="Cazenave R."/>
            <person name="Ahrendt S."/>
            <person name="Wang J."/>
            <person name="Lipzen A."/>
            <person name="Daum C."/>
            <person name="Barry K."/>
            <person name="Grigoriev I.V."/>
            <person name="Favel A."/>
            <person name="Rosso M.N."/>
            <person name="Martin F."/>
        </authorList>
    </citation>
    <scope>NUCLEOTIDE SEQUENCE [LARGE SCALE GENOMIC DNA]</scope>
    <source>
        <strain evidence="5 6">CIRM-BRFM 2984</strain>
    </source>
</reference>
<dbReference type="PANTHER" id="PTHR24173">
    <property type="entry name" value="ANKYRIN REPEAT CONTAINING"/>
    <property type="match status" value="1"/>
</dbReference>
<feature type="repeat" description="ANK" evidence="3">
    <location>
        <begin position="157"/>
        <end position="189"/>
    </location>
</feature>
<dbReference type="SMART" id="SM00248">
    <property type="entry name" value="ANK"/>
    <property type="match status" value="4"/>
</dbReference>
<sequence length="340" mass="37453">MSRDYLGDFATELVLLVAALLSIADLDALARTCHRLHQILQPELEDRMPELGQDVLLWASDSRPHFVAKLLAPPYSVPANPSRDRWFCKRPLHVAAAAGNLEIAKMLLDAGADITARWDTDQYQPLHLAVERNRIEMMTLLLDHGAPIDSSCGSGGLDMTPLHYACWHADIEMMDLLLQRGADTKRLGHFGPPLGFAVRSLNVEGVKRLLELGANANTRVPLLVPPAGSLPPPHTAPLLYVALKLPQPSDAHLRNYPQTRRRDNSPPRGFPLSGQQEEIMALLLAHGASTIKALEVIIEHLTALADALGCSEEMYLEVVEAMFRAAERHVSKIQTSVKVQ</sequence>
<gene>
    <name evidence="5" type="ORF">R3P38DRAFT_2626302</name>
</gene>
<dbReference type="PANTHER" id="PTHR24173:SF83">
    <property type="entry name" value="SOCS BOX DOMAIN-CONTAINING PROTEIN"/>
    <property type="match status" value="1"/>
</dbReference>
<dbReference type="InterPro" id="IPR002110">
    <property type="entry name" value="Ankyrin_rpt"/>
</dbReference>
<dbReference type="EMBL" id="JAWWNJ010000034">
    <property type="protein sequence ID" value="KAK7024885.1"/>
    <property type="molecule type" value="Genomic_DNA"/>
</dbReference>
<evidence type="ECO:0000256" key="2">
    <source>
        <dbReference type="ARBA" id="ARBA00023043"/>
    </source>
</evidence>
<keyword evidence="6" id="KW-1185">Reference proteome</keyword>
<evidence type="ECO:0000313" key="6">
    <source>
        <dbReference type="Proteomes" id="UP001362999"/>
    </source>
</evidence>
<evidence type="ECO:0000313" key="5">
    <source>
        <dbReference type="EMBL" id="KAK7024885.1"/>
    </source>
</evidence>
<proteinExistence type="predicted"/>
<protein>
    <submittedName>
        <fullName evidence="5">O-methyltransferase family 3 protein</fullName>
    </submittedName>
</protein>
<organism evidence="5 6">
    <name type="scientific">Favolaschia claudopus</name>
    <dbReference type="NCBI Taxonomy" id="2862362"/>
    <lineage>
        <taxon>Eukaryota</taxon>
        <taxon>Fungi</taxon>
        <taxon>Dikarya</taxon>
        <taxon>Basidiomycota</taxon>
        <taxon>Agaricomycotina</taxon>
        <taxon>Agaricomycetes</taxon>
        <taxon>Agaricomycetidae</taxon>
        <taxon>Agaricales</taxon>
        <taxon>Marasmiineae</taxon>
        <taxon>Mycenaceae</taxon>
        <taxon>Favolaschia</taxon>
    </lineage>
</organism>
<name>A0AAW0BG89_9AGAR</name>
<evidence type="ECO:0000256" key="3">
    <source>
        <dbReference type="PROSITE-ProRule" id="PRU00023"/>
    </source>
</evidence>
<dbReference type="AlphaFoldDB" id="A0AAW0BG89"/>